<reference evidence="5" key="1">
    <citation type="submission" date="2022-11" db="EMBL/GenBank/DDBJ databases">
        <authorList>
            <person name="Kikuchi T."/>
        </authorList>
    </citation>
    <scope>NUCLEOTIDE SEQUENCE</scope>
    <source>
        <strain evidence="5">PS1010</strain>
    </source>
</reference>
<dbReference type="GO" id="GO:0006886">
    <property type="term" value="P:intracellular protein transport"/>
    <property type="evidence" value="ECO:0007669"/>
    <property type="project" value="InterPro"/>
</dbReference>
<dbReference type="InterPro" id="IPR016534">
    <property type="entry name" value="VPS16"/>
</dbReference>
<dbReference type="InterPro" id="IPR006925">
    <property type="entry name" value="Vps16_C"/>
</dbReference>
<dbReference type="GO" id="GO:0042144">
    <property type="term" value="P:vacuole fusion, non-autophagic"/>
    <property type="evidence" value="ECO:0007669"/>
    <property type="project" value="TreeGrafter"/>
</dbReference>
<dbReference type="PANTHER" id="PTHR12811:SF0">
    <property type="entry name" value="VACUOLAR PROTEIN SORTING-ASSOCIATED PROTEIN 16 HOMOLOG"/>
    <property type="match status" value="1"/>
</dbReference>
<dbReference type="InterPro" id="IPR006926">
    <property type="entry name" value="Vps16_N"/>
</dbReference>
<evidence type="ECO:0000313" key="5">
    <source>
        <dbReference type="EMBL" id="CAI5445346.1"/>
    </source>
</evidence>
<evidence type="ECO:0000256" key="2">
    <source>
        <dbReference type="ARBA" id="ARBA00017947"/>
    </source>
</evidence>
<comment type="similarity">
    <text evidence="1">Belongs to the VPS16 family.</text>
</comment>
<dbReference type="Pfam" id="PF04841">
    <property type="entry name" value="Vps16_N"/>
    <property type="match status" value="1"/>
</dbReference>
<feature type="domain" description="Vps16 N-terminal" evidence="4">
    <location>
        <begin position="24"/>
        <end position="416"/>
    </location>
</feature>
<dbReference type="GO" id="GO:0005765">
    <property type="term" value="C:lysosomal membrane"/>
    <property type="evidence" value="ECO:0007669"/>
    <property type="project" value="TreeGrafter"/>
</dbReference>
<dbReference type="EMBL" id="CANHGI010000003">
    <property type="protein sequence ID" value="CAI5445346.1"/>
    <property type="molecule type" value="Genomic_DNA"/>
</dbReference>
<protein>
    <recommendedName>
        <fullName evidence="2">Vacuolar protein sorting-associated protein 16 homolog</fullName>
    </recommendedName>
</protein>
<accession>A0A9P1N2F3</accession>
<dbReference type="Proteomes" id="UP001152747">
    <property type="component" value="Unassembled WGS sequence"/>
</dbReference>
<organism evidence="5 6">
    <name type="scientific">Caenorhabditis angaria</name>
    <dbReference type="NCBI Taxonomy" id="860376"/>
    <lineage>
        <taxon>Eukaryota</taxon>
        <taxon>Metazoa</taxon>
        <taxon>Ecdysozoa</taxon>
        <taxon>Nematoda</taxon>
        <taxon>Chromadorea</taxon>
        <taxon>Rhabditida</taxon>
        <taxon>Rhabditina</taxon>
        <taxon>Rhabditomorpha</taxon>
        <taxon>Rhabditoidea</taxon>
        <taxon>Rhabditidae</taxon>
        <taxon>Peloderinae</taxon>
        <taxon>Caenorhabditis</taxon>
    </lineage>
</organism>
<dbReference type="AlphaFoldDB" id="A0A9P1N2F3"/>
<dbReference type="GO" id="GO:0005768">
    <property type="term" value="C:endosome"/>
    <property type="evidence" value="ECO:0007669"/>
    <property type="project" value="TreeGrafter"/>
</dbReference>
<dbReference type="GO" id="GO:0030897">
    <property type="term" value="C:HOPS complex"/>
    <property type="evidence" value="ECO:0007669"/>
    <property type="project" value="TreeGrafter"/>
</dbReference>
<dbReference type="PIRSF" id="PIRSF007949">
    <property type="entry name" value="VPS16"/>
    <property type="match status" value="1"/>
</dbReference>
<dbReference type="Pfam" id="PF04840">
    <property type="entry name" value="Vps16_C"/>
    <property type="match status" value="1"/>
</dbReference>
<feature type="domain" description="Vps16 C-terminal" evidence="3">
    <location>
        <begin position="526"/>
        <end position="620"/>
    </location>
</feature>
<proteinExistence type="inferred from homology"/>
<evidence type="ECO:0000313" key="6">
    <source>
        <dbReference type="Proteomes" id="UP001152747"/>
    </source>
</evidence>
<dbReference type="GO" id="GO:0016197">
    <property type="term" value="P:endosomal transport"/>
    <property type="evidence" value="ECO:0007669"/>
    <property type="project" value="TreeGrafter"/>
</dbReference>
<dbReference type="GO" id="GO:0003779">
    <property type="term" value="F:actin binding"/>
    <property type="evidence" value="ECO:0007669"/>
    <property type="project" value="TreeGrafter"/>
</dbReference>
<comment type="caution">
    <text evidence="5">The sequence shown here is derived from an EMBL/GenBank/DDBJ whole genome shotgun (WGS) entry which is preliminary data.</text>
</comment>
<dbReference type="PANTHER" id="PTHR12811">
    <property type="entry name" value="VACUOLAR PROTEIN SORTING VPS16"/>
    <property type="match status" value="1"/>
</dbReference>
<dbReference type="OrthoDB" id="1792at2759"/>
<evidence type="ECO:0000256" key="1">
    <source>
        <dbReference type="ARBA" id="ARBA00009250"/>
    </source>
</evidence>
<evidence type="ECO:0000259" key="3">
    <source>
        <dbReference type="Pfam" id="PF04840"/>
    </source>
</evidence>
<evidence type="ECO:0000259" key="4">
    <source>
        <dbReference type="Pfam" id="PF04841"/>
    </source>
</evidence>
<gene>
    <name evidence="5" type="ORF">CAMP_LOCUS7983</name>
</gene>
<keyword evidence="6" id="KW-1185">Reference proteome</keyword>
<sequence length="681" mass="76489">MKPDLHLANEQSLWIDVANIQLCFTKQYENISSLNLKNVVHFSACSFSGPIALAFSQSSSSWIVSIRTCSGRILKQNLAVPDAFSIEWTRGHCLLVLNRRGHAAVYSSLGEQISDIHFSNHIREVQSSRMFATSRGDSGIAIIDDECRVFVVNSVSEPIVWNINSPVKEELTAWSAFQPHSQLTHVLLIFGSQFYMGQQGEQMTIQPQAASWAENAKYIQCVIDDARSRIALLTDTSIIQIVSIDLDTLFTNLRLPSHHNLSNCFDFGWVKTSVLFAQISPSLTLFINVKSTSLEREMASVYEKHTGNCRIGVENDGIRIFENNQVEFATVASKEQKTVLGIASSDDGALLHEAAKYLDGPLGHQSFEYAQQVQDMLKAIDDCIIAACDSWQPELQKSLLKAARFGMAFSSTTYDTSKLMKAIREIRVLNELHSSRTGVPLTHRQLRAIGETCLINRLVDMGSYSIAIRIAQWLGGEQSENVDRVLLEWVRRAINKAAKSEQRFDKRAIEALEEKISAKLLLFPHVSIADAAKRAIEANLPQLARLFIRRETDDSNHVAILLQLDDVPAALERAAAAQRPQLIHQVVRHLMSSQRRADYELAIRKIPLAQCLYQDLVRQEGEQGRGVSSRQMLALLEQASDFERQTLFHFDVAEVERNPSERLKCTASSQRCCKKYGRQSD</sequence>
<name>A0A9P1N2F3_9PELO</name>